<keyword evidence="1" id="KW-0285">Flavoprotein</keyword>
<dbReference type="EMBL" id="FOJW01000019">
    <property type="protein sequence ID" value="SFB35957.1"/>
    <property type="molecule type" value="Genomic_DNA"/>
</dbReference>
<evidence type="ECO:0000313" key="6">
    <source>
        <dbReference type="Proteomes" id="UP000198642"/>
    </source>
</evidence>
<protein>
    <submittedName>
        <fullName evidence="5">FMN reductase</fullName>
    </submittedName>
</protein>
<accession>A0A1I1ADA1</accession>
<dbReference type="OrthoDB" id="1643408at2"/>
<dbReference type="Pfam" id="PF03358">
    <property type="entry name" value="FMN_red"/>
    <property type="match status" value="1"/>
</dbReference>
<organism evidence="5 6">
    <name type="scientific">Lentibacillus halodurans</name>
    <dbReference type="NCBI Taxonomy" id="237679"/>
    <lineage>
        <taxon>Bacteria</taxon>
        <taxon>Bacillati</taxon>
        <taxon>Bacillota</taxon>
        <taxon>Bacilli</taxon>
        <taxon>Bacillales</taxon>
        <taxon>Bacillaceae</taxon>
        <taxon>Lentibacillus</taxon>
    </lineage>
</organism>
<dbReference type="InterPro" id="IPR029039">
    <property type="entry name" value="Flavoprotein-like_sf"/>
</dbReference>
<dbReference type="Gene3D" id="3.40.50.360">
    <property type="match status" value="1"/>
</dbReference>
<dbReference type="AlphaFoldDB" id="A0A1I1ADA1"/>
<sequence>MKLLGLSGSMTPRSKTTIVIDKVLEFAKVENPSIETEIISLRDYDLQFCDGRDPTYYENDTKQVIKKIEEADALIIGTPVYRGSYTGALKNVFDLIPNDALKGKVVGLIATGGTYHHFLAIEHQLKPLIGFFRAHIVPGSVYAHNRHFSEKTLVDPEVMERLRYLGEDVVKFQAQIGGDYVGAGSPSIPRRALHE</sequence>
<name>A0A1I1ADA1_9BACI</name>
<reference evidence="5 6" key="1">
    <citation type="submission" date="2016-10" db="EMBL/GenBank/DDBJ databases">
        <authorList>
            <person name="de Groot N.N."/>
        </authorList>
    </citation>
    <scope>NUCLEOTIDE SEQUENCE [LARGE SCALE GENOMIC DNA]</scope>
    <source>
        <strain evidence="5 6">CGMCC 1.3702</strain>
    </source>
</reference>
<evidence type="ECO:0000256" key="3">
    <source>
        <dbReference type="ARBA" id="ARBA00023002"/>
    </source>
</evidence>
<dbReference type="Proteomes" id="UP000198642">
    <property type="component" value="Unassembled WGS sequence"/>
</dbReference>
<keyword evidence="6" id="KW-1185">Reference proteome</keyword>
<dbReference type="InterPro" id="IPR005025">
    <property type="entry name" value="FMN_Rdtase-like_dom"/>
</dbReference>
<dbReference type="STRING" id="237679.SAMN04488072_1197"/>
<dbReference type="InterPro" id="IPR051814">
    <property type="entry name" value="NAD(P)H-dep_FMN_reductase"/>
</dbReference>
<evidence type="ECO:0000259" key="4">
    <source>
        <dbReference type="Pfam" id="PF03358"/>
    </source>
</evidence>
<dbReference type="PANTHER" id="PTHR43408:SF2">
    <property type="entry name" value="FMN REDUCTASE (NADPH)"/>
    <property type="match status" value="1"/>
</dbReference>
<evidence type="ECO:0000313" key="5">
    <source>
        <dbReference type="EMBL" id="SFB35957.1"/>
    </source>
</evidence>
<dbReference type="SUPFAM" id="SSF52218">
    <property type="entry name" value="Flavoproteins"/>
    <property type="match status" value="1"/>
</dbReference>
<dbReference type="PANTHER" id="PTHR43408">
    <property type="entry name" value="FMN REDUCTASE (NADPH)"/>
    <property type="match status" value="1"/>
</dbReference>
<dbReference type="GO" id="GO:0016491">
    <property type="term" value="F:oxidoreductase activity"/>
    <property type="evidence" value="ECO:0007669"/>
    <property type="project" value="UniProtKB-KW"/>
</dbReference>
<evidence type="ECO:0000256" key="2">
    <source>
        <dbReference type="ARBA" id="ARBA00022643"/>
    </source>
</evidence>
<feature type="domain" description="NADPH-dependent FMN reductase-like" evidence="4">
    <location>
        <begin position="1"/>
        <end position="145"/>
    </location>
</feature>
<keyword evidence="3" id="KW-0560">Oxidoreductase</keyword>
<proteinExistence type="predicted"/>
<evidence type="ECO:0000256" key="1">
    <source>
        <dbReference type="ARBA" id="ARBA00022630"/>
    </source>
</evidence>
<dbReference type="RefSeq" id="WP_090241105.1">
    <property type="nucleotide sequence ID" value="NZ_FOJW01000019.1"/>
</dbReference>
<keyword evidence="2" id="KW-0288">FMN</keyword>
<gene>
    <name evidence="5" type="ORF">SAMN04488072_1197</name>
</gene>